<evidence type="ECO:0000256" key="7">
    <source>
        <dbReference type="ARBA" id="ARBA00022801"/>
    </source>
</evidence>
<dbReference type="RefSeq" id="WP_111061600.1">
    <property type="nucleotide sequence ID" value="NZ_JBHUCU010000007.1"/>
</dbReference>
<comment type="similarity">
    <text evidence="2 12">Belongs to the peptidase M14 family.</text>
</comment>
<dbReference type="GO" id="GO:0008270">
    <property type="term" value="F:zinc ion binding"/>
    <property type="evidence" value="ECO:0007669"/>
    <property type="project" value="InterPro"/>
</dbReference>
<evidence type="ECO:0000313" key="15">
    <source>
        <dbReference type="Proteomes" id="UP000249248"/>
    </source>
</evidence>
<dbReference type="Gene3D" id="3.40.630.10">
    <property type="entry name" value="Zn peptidases"/>
    <property type="match status" value="1"/>
</dbReference>
<dbReference type="OrthoDB" id="9808753at2"/>
<keyword evidence="7" id="KW-0378">Hydrolase</keyword>
<evidence type="ECO:0000256" key="9">
    <source>
        <dbReference type="ARBA" id="ARBA00023049"/>
    </source>
</evidence>
<proteinExistence type="inferred from homology"/>
<keyword evidence="5" id="KW-0479">Metal-binding</keyword>
<evidence type="ECO:0000256" key="12">
    <source>
        <dbReference type="PROSITE-ProRule" id="PRU01379"/>
    </source>
</evidence>
<keyword evidence="8" id="KW-0862">Zinc</keyword>
<organism evidence="14 15">
    <name type="scientific">Putridiphycobacter roseus</name>
    <dbReference type="NCBI Taxonomy" id="2219161"/>
    <lineage>
        <taxon>Bacteria</taxon>
        <taxon>Pseudomonadati</taxon>
        <taxon>Bacteroidota</taxon>
        <taxon>Flavobacteriia</taxon>
        <taxon>Flavobacteriales</taxon>
        <taxon>Crocinitomicaceae</taxon>
        <taxon>Putridiphycobacter</taxon>
    </lineage>
</organism>
<feature type="domain" description="Peptidase M14" evidence="13">
    <location>
        <begin position="124"/>
        <end position="423"/>
    </location>
</feature>
<dbReference type="EC" id="3.4.17.18" evidence="11"/>
<gene>
    <name evidence="14" type="ORF">DNU06_02400</name>
</gene>
<dbReference type="AlphaFoldDB" id="A0A2W1N237"/>
<dbReference type="CDD" id="cd03859">
    <property type="entry name" value="M14_CPT"/>
    <property type="match status" value="1"/>
</dbReference>
<keyword evidence="9" id="KW-0482">Metalloprotease</keyword>
<dbReference type="InterPro" id="IPR033810">
    <property type="entry name" value="Carboxypeptidase_T"/>
</dbReference>
<keyword evidence="6" id="KW-0732">Signal</keyword>
<dbReference type="SUPFAM" id="SSF53187">
    <property type="entry name" value="Zn-dependent exopeptidases"/>
    <property type="match status" value="1"/>
</dbReference>
<comment type="catalytic activity">
    <reaction evidence="10">
        <text>Releases a C-terminal residue, which may be hydrophobic or positively charged.</text>
        <dbReference type="EC" id="3.4.17.18"/>
    </reaction>
</comment>
<evidence type="ECO:0000256" key="2">
    <source>
        <dbReference type="ARBA" id="ARBA00005988"/>
    </source>
</evidence>
<dbReference type="GO" id="GO:0006508">
    <property type="term" value="P:proteolysis"/>
    <property type="evidence" value="ECO:0007669"/>
    <property type="project" value="UniProtKB-KW"/>
</dbReference>
<keyword evidence="4" id="KW-0645">Protease</keyword>
<evidence type="ECO:0000313" key="14">
    <source>
        <dbReference type="EMBL" id="PZE18699.1"/>
    </source>
</evidence>
<accession>A0A2W1N237</accession>
<evidence type="ECO:0000256" key="10">
    <source>
        <dbReference type="ARBA" id="ARBA00050859"/>
    </source>
</evidence>
<dbReference type="PANTHER" id="PTHR11705">
    <property type="entry name" value="PROTEASE FAMILY M14 CARBOXYPEPTIDASE A,B"/>
    <property type="match status" value="1"/>
</dbReference>
<comment type="cofactor">
    <cofactor evidence="1">
        <name>Zn(2+)</name>
        <dbReference type="ChEBI" id="CHEBI:29105"/>
    </cofactor>
</comment>
<evidence type="ECO:0000256" key="1">
    <source>
        <dbReference type="ARBA" id="ARBA00001947"/>
    </source>
</evidence>
<dbReference type="InterPro" id="IPR026444">
    <property type="entry name" value="Secre_tail"/>
</dbReference>
<dbReference type="GO" id="GO:0004181">
    <property type="term" value="F:metallocarboxypeptidase activity"/>
    <property type="evidence" value="ECO:0007669"/>
    <property type="project" value="InterPro"/>
</dbReference>
<evidence type="ECO:0000256" key="8">
    <source>
        <dbReference type="ARBA" id="ARBA00022833"/>
    </source>
</evidence>
<comment type="caution">
    <text evidence="14">The sequence shown here is derived from an EMBL/GenBank/DDBJ whole genome shotgun (WGS) entry which is preliminary data.</text>
</comment>
<dbReference type="EMBL" id="QKSB01000001">
    <property type="protein sequence ID" value="PZE18699.1"/>
    <property type="molecule type" value="Genomic_DNA"/>
</dbReference>
<keyword evidence="3" id="KW-0121">Carboxypeptidase</keyword>
<dbReference type="Gene3D" id="2.60.120.260">
    <property type="entry name" value="Galactose-binding domain-like"/>
    <property type="match status" value="1"/>
</dbReference>
<dbReference type="GO" id="GO:0005615">
    <property type="term" value="C:extracellular space"/>
    <property type="evidence" value="ECO:0007669"/>
    <property type="project" value="TreeGrafter"/>
</dbReference>
<dbReference type="NCBIfam" id="TIGR04183">
    <property type="entry name" value="Por_Secre_tail"/>
    <property type="match status" value="1"/>
</dbReference>
<evidence type="ECO:0000259" key="13">
    <source>
        <dbReference type="PROSITE" id="PS52035"/>
    </source>
</evidence>
<evidence type="ECO:0000256" key="11">
    <source>
        <dbReference type="ARBA" id="ARBA00066554"/>
    </source>
</evidence>
<dbReference type="Proteomes" id="UP000249248">
    <property type="component" value="Unassembled WGS sequence"/>
</dbReference>
<evidence type="ECO:0000256" key="6">
    <source>
        <dbReference type="ARBA" id="ARBA00022729"/>
    </source>
</evidence>
<reference evidence="14 15" key="1">
    <citation type="submission" date="2018-06" db="EMBL/GenBank/DDBJ databases">
        <title>The draft genome sequence of Crocinitomix sp. SM1701.</title>
        <authorList>
            <person name="Zhang X."/>
        </authorList>
    </citation>
    <scope>NUCLEOTIDE SEQUENCE [LARGE SCALE GENOMIC DNA]</scope>
    <source>
        <strain evidence="14 15">SM1701</strain>
    </source>
</reference>
<protein>
    <recommendedName>
        <fullName evidence="11">carboxypeptidase T</fullName>
        <ecNumber evidence="11">3.4.17.18</ecNumber>
    </recommendedName>
</protein>
<evidence type="ECO:0000256" key="3">
    <source>
        <dbReference type="ARBA" id="ARBA00022645"/>
    </source>
</evidence>
<comment type="caution">
    <text evidence="12">Lacks conserved residue(s) required for the propagation of feature annotation.</text>
</comment>
<dbReference type="Pfam" id="PF00246">
    <property type="entry name" value="Peptidase_M14"/>
    <property type="match status" value="1"/>
</dbReference>
<dbReference type="FunFam" id="3.40.630.10:FF:000084">
    <property type="entry name" value="Carboxypeptidase B2"/>
    <property type="match status" value="1"/>
</dbReference>
<name>A0A2W1N237_9FLAO</name>
<evidence type="ECO:0000256" key="4">
    <source>
        <dbReference type="ARBA" id="ARBA00022670"/>
    </source>
</evidence>
<dbReference type="SMART" id="SM00631">
    <property type="entry name" value="Zn_pept"/>
    <property type="match status" value="1"/>
</dbReference>
<dbReference type="PROSITE" id="PS52035">
    <property type="entry name" value="PEPTIDASE_M14"/>
    <property type="match status" value="1"/>
</dbReference>
<dbReference type="InterPro" id="IPR000834">
    <property type="entry name" value="Peptidase_M14"/>
</dbReference>
<dbReference type="Pfam" id="PF18962">
    <property type="entry name" value="Por_Secre_tail"/>
    <property type="match status" value="1"/>
</dbReference>
<dbReference type="PANTHER" id="PTHR11705:SF143">
    <property type="entry name" value="SLL0236 PROTEIN"/>
    <property type="match status" value="1"/>
</dbReference>
<dbReference type="Pfam" id="PF20773">
    <property type="entry name" value="InhA-like_MAM"/>
    <property type="match status" value="1"/>
</dbReference>
<sequence>MKYAFLWLWLICAPNFTYSQGNYAKVKIFTNTENMATLDQIGIPIDHGTIKKDIWFIADLSTEQIALLNQHHFQYEILIEDVKAFYKERSQNQNEGDRATCPSVTSTGYVPNTPANFHLGDYAGFYSYQEYLEELDSMVALYPNLISVRTPIDTFLTHEGRPLYWVRISDNPNSNENEKEILYTSLHHAREPISLSANIFYMWYLLENYGTSPEITFLLDESELYFVPMVNPDGYIQNETTDPNGGGMHRKNKRNIGNTNPGVDLNRNYDYFWNTSGTSNNVNGDTYAGTAPFSEPETQAIKYFCQQHNFEFASNAHSYGNLLLFPFGYATNAVANDNNYFQAFSSHQVAFNNYNAIKSSGLYAAAGDSDDWMYDGDLVNKPKIYALTPEIGNDNDGFWPAQNRILPLCQENVWNFKTLAHLPHVYGETKELDHSKIDLSIGYFHYSYQRLGLTNGPVSITMQPIQNILSMGNGQTHNINLLDAIQDSISYTLSGSLNFGDEIIYTLSTDFGGWTQIDTIIKTYGTGNLQYVDAGNNLLNWTGNWGTTNAYFVSPNTSITDSPNTDYSNNDNNNLTLNATINLNQSTYAYIQYYARWEVENNYDYAQFMVSTDQGNTWTALCGEYTNMGEADQDMDQPLYDGIQSDWVLEEINLDAYLGMSNLKFKFRLISDGFITEDGFAFDDFNIYTNGSVLALESEVMQNSFEIYPNPANDYFMVNDPKGLTEINIYTITGEFVATPVIKNGRVDISNLSNGIYIVKLLPCYEHPTSKKLVISK</sequence>
<dbReference type="PRINTS" id="PR00765">
    <property type="entry name" value="CRBOXYPTASEA"/>
</dbReference>
<keyword evidence="15" id="KW-1185">Reference proteome</keyword>
<evidence type="ECO:0000256" key="5">
    <source>
        <dbReference type="ARBA" id="ARBA00022723"/>
    </source>
</evidence>